<dbReference type="KEGG" id="smam:Mal15_19010"/>
<sequence>MLTALIAFPPPEITKRPQAELTVGAPQDGRKRANSNPVKKTVDSTSKTIHQSNIGDYDEERGITLQILAMVFVLIVPALLIALYLIFNPEAFTDDITPKYDFSNWQFGQRPPLAQ</sequence>
<gene>
    <name evidence="3" type="ORF">Mal15_19010</name>
</gene>
<feature type="compositionally biased region" description="Polar residues" evidence="1">
    <location>
        <begin position="34"/>
        <end position="49"/>
    </location>
</feature>
<proteinExistence type="predicted"/>
<dbReference type="EMBL" id="CP036264">
    <property type="protein sequence ID" value="QEF97855.1"/>
    <property type="molecule type" value="Genomic_DNA"/>
</dbReference>
<feature type="transmembrane region" description="Helical" evidence="2">
    <location>
        <begin position="67"/>
        <end position="87"/>
    </location>
</feature>
<keyword evidence="2" id="KW-0812">Transmembrane</keyword>
<feature type="region of interest" description="Disordered" evidence="1">
    <location>
        <begin position="17"/>
        <end position="49"/>
    </location>
</feature>
<accession>A0A5B9MEC4</accession>
<evidence type="ECO:0000313" key="4">
    <source>
        <dbReference type="Proteomes" id="UP000321353"/>
    </source>
</evidence>
<organism evidence="3 4">
    <name type="scientific">Stieleria maiorica</name>
    <dbReference type="NCBI Taxonomy" id="2795974"/>
    <lineage>
        <taxon>Bacteria</taxon>
        <taxon>Pseudomonadati</taxon>
        <taxon>Planctomycetota</taxon>
        <taxon>Planctomycetia</taxon>
        <taxon>Pirellulales</taxon>
        <taxon>Pirellulaceae</taxon>
        <taxon>Stieleria</taxon>
    </lineage>
</organism>
<evidence type="ECO:0000256" key="2">
    <source>
        <dbReference type="SAM" id="Phobius"/>
    </source>
</evidence>
<keyword evidence="4" id="KW-1185">Reference proteome</keyword>
<reference evidence="3 4" key="1">
    <citation type="submission" date="2019-02" db="EMBL/GenBank/DDBJ databases">
        <title>Planctomycetal bacteria perform biofilm scaping via a novel small molecule.</title>
        <authorList>
            <person name="Jeske O."/>
            <person name="Boedeker C."/>
            <person name="Wiegand S."/>
            <person name="Breitling P."/>
            <person name="Kallscheuer N."/>
            <person name="Jogler M."/>
            <person name="Rohde M."/>
            <person name="Petersen J."/>
            <person name="Medema M.H."/>
            <person name="Surup F."/>
            <person name="Jogler C."/>
        </authorList>
    </citation>
    <scope>NUCLEOTIDE SEQUENCE [LARGE SCALE GENOMIC DNA]</scope>
    <source>
        <strain evidence="3 4">Mal15</strain>
    </source>
</reference>
<evidence type="ECO:0000256" key="1">
    <source>
        <dbReference type="SAM" id="MobiDB-lite"/>
    </source>
</evidence>
<name>A0A5B9MEC4_9BACT</name>
<dbReference type="AlphaFoldDB" id="A0A5B9MEC4"/>
<keyword evidence="2" id="KW-0472">Membrane</keyword>
<evidence type="ECO:0000313" key="3">
    <source>
        <dbReference type="EMBL" id="QEF97855.1"/>
    </source>
</evidence>
<dbReference type="Proteomes" id="UP000321353">
    <property type="component" value="Chromosome"/>
</dbReference>
<keyword evidence="2" id="KW-1133">Transmembrane helix</keyword>
<protein>
    <submittedName>
        <fullName evidence="3">Uncharacterized protein</fullName>
    </submittedName>
</protein>